<evidence type="ECO:0000256" key="2">
    <source>
        <dbReference type="ARBA" id="ARBA00023043"/>
    </source>
</evidence>
<name>A0A0D3KCB2_EMIH1</name>
<evidence type="ECO:0000256" key="4">
    <source>
        <dbReference type="SAM" id="MobiDB-lite"/>
    </source>
</evidence>
<evidence type="ECO:0000256" key="1">
    <source>
        <dbReference type="ARBA" id="ARBA00022737"/>
    </source>
</evidence>
<protein>
    <recommendedName>
        <fullName evidence="7">Ankyrin repeat protein</fullName>
    </recommendedName>
</protein>
<dbReference type="HOGENOM" id="CLU_1484621_0_0_1"/>
<dbReference type="KEGG" id="ehx:EMIHUDRAFT_441600"/>
<dbReference type="PaxDb" id="2903-EOD33397"/>
<accession>A0A0D3KCB2</accession>
<reference evidence="5" key="2">
    <citation type="submission" date="2024-10" db="UniProtKB">
        <authorList>
            <consortium name="EnsemblProtists"/>
        </authorList>
    </citation>
    <scope>IDENTIFICATION</scope>
</reference>
<organism evidence="5 6">
    <name type="scientific">Emiliania huxleyi (strain CCMP1516)</name>
    <dbReference type="NCBI Taxonomy" id="280463"/>
    <lineage>
        <taxon>Eukaryota</taxon>
        <taxon>Haptista</taxon>
        <taxon>Haptophyta</taxon>
        <taxon>Prymnesiophyceae</taxon>
        <taxon>Isochrysidales</taxon>
        <taxon>Noelaerhabdaceae</taxon>
        <taxon>Emiliania</taxon>
    </lineage>
</organism>
<dbReference type="SMART" id="SM00248">
    <property type="entry name" value="ANK"/>
    <property type="match status" value="2"/>
</dbReference>
<evidence type="ECO:0000313" key="6">
    <source>
        <dbReference type="Proteomes" id="UP000013827"/>
    </source>
</evidence>
<dbReference type="AlphaFoldDB" id="A0A0D3KCB2"/>
<dbReference type="InterPro" id="IPR036770">
    <property type="entry name" value="Ankyrin_rpt-contain_sf"/>
</dbReference>
<dbReference type="PROSITE" id="PS50297">
    <property type="entry name" value="ANK_REP_REGION"/>
    <property type="match status" value="1"/>
</dbReference>
<dbReference type="Proteomes" id="UP000013827">
    <property type="component" value="Unassembled WGS sequence"/>
</dbReference>
<dbReference type="SUPFAM" id="SSF48403">
    <property type="entry name" value="Ankyrin repeat"/>
    <property type="match status" value="1"/>
</dbReference>
<dbReference type="Pfam" id="PF12796">
    <property type="entry name" value="Ank_2"/>
    <property type="match status" value="1"/>
</dbReference>
<dbReference type="PROSITE" id="PS50088">
    <property type="entry name" value="ANK_REPEAT"/>
    <property type="match status" value="1"/>
</dbReference>
<reference evidence="6" key="1">
    <citation type="journal article" date="2013" name="Nature">
        <title>Pan genome of the phytoplankton Emiliania underpins its global distribution.</title>
        <authorList>
            <person name="Read B.A."/>
            <person name="Kegel J."/>
            <person name="Klute M.J."/>
            <person name="Kuo A."/>
            <person name="Lefebvre S.C."/>
            <person name="Maumus F."/>
            <person name="Mayer C."/>
            <person name="Miller J."/>
            <person name="Monier A."/>
            <person name="Salamov A."/>
            <person name="Young J."/>
            <person name="Aguilar M."/>
            <person name="Claverie J.M."/>
            <person name="Frickenhaus S."/>
            <person name="Gonzalez K."/>
            <person name="Herman E.K."/>
            <person name="Lin Y.C."/>
            <person name="Napier J."/>
            <person name="Ogata H."/>
            <person name="Sarno A.F."/>
            <person name="Shmutz J."/>
            <person name="Schroeder D."/>
            <person name="de Vargas C."/>
            <person name="Verret F."/>
            <person name="von Dassow P."/>
            <person name="Valentin K."/>
            <person name="Van de Peer Y."/>
            <person name="Wheeler G."/>
            <person name="Dacks J.B."/>
            <person name="Delwiche C.F."/>
            <person name="Dyhrman S.T."/>
            <person name="Glockner G."/>
            <person name="John U."/>
            <person name="Richards T."/>
            <person name="Worden A.Z."/>
            <person name="Zhang X."/>
            <person name="Grigoriev I.V."/>
            <person name="Allen A.E."/>
            <person name="Bidle K."/>
            <person name="Borodovsky M."/>
            <person name="Bowler C."/>
            <person name="Brownlee C."/>
            <person name="Cock J.M."/>
            <person name="Elias M."/>
            <person name="Gladyshev V.N."/>
            <person name="Groth M."/>
            <person name="Guda C."/>
            <person name="Hadaegh A."/>
            <person name="Iglesias-Rodriguez M.D."/>
            <person name="Jenkins J."/>
            <person name="Jones B.M."/>
            <person name="Lawson T."/>
            <person name="Leese F."/>
            <person name="Lindquist E."/>
            <person name="Lobanov A."/>
            <person name="Lomsadze A."/>
            <person name="Malik S.B."/>
            <person name="Marsh M.E."/>
            <person name="Mackinder L."/>
            <person name="Mock T."/>
            <person name="Mueller-Roeber B."/>
            <person name="Pagarete A."/>
            <person name="Parker M."/>
            <person name="Probert I."/>
            <person name="Quesneville H."/>
            <person name="Raines C."/>
            <person name="Rensing S.A."/>
            <person name="Riano-Pachon D.M."/>
            <person name="Richier S."/>
            <person name="Rokitta S."/>
            <person name="Shiraiwa Y."/>
            <person name="Soanes D.M."/>
            <person name="van der Giezen M."/>
            <person name="Wahlund T.M."/>
            <person name="Williams B."/>
            <person name="Wilson W."/>
            <person name="Wolfe G."/>
            <person name="Wurch L.L."/>
        </authorList>
    </citation>
    <scope>NUCLEOTIDE SEQUENCE</scope>
</reference>
<feature type="compositionally biased region" description="Acidic residues" evidence="4">
    <location>
        <begin position="129"/>
        <end position="144"/>
    </location>
</feature>
<dbReference type="Gene3D" id="1.25.40.20">
    <property type="entry name" value="Ankyrin repeat-containing domain"/>
    <property type="match status" value="1"/>
</dbReference>
<feature type="repeat" description="ANK" evidence="3">
    <location>
        <begin position="54"/>
        <end position="86"/>
    </location>
</feature>
<dbReference type="PANTHER" id="PTHR24171">
    <property type="entry name" value="ANKYRIN REPEAT DOMAIN-CONTAINING PROTEIN 39-RELATED"/>
    <property type="match status" value="1"/>
</dbReference>
<evidence type="ECO:0000313" key="5">
    <source>
        <dbReference type="EnsemblProtists" id="EOD33397"/>
    </source>
</evidence>
<sequence>MGNKKPEKKDAAEKAAELAAKAQKYLVKAIQDDSVKAIESALKKGADLLSADEYGNTPLHVAAMYGSCHAIGYLHAHGADLSARNFAGCNLVPPKEGRTPLESAQKVGEPRAIEMLTALAEGRPFDVDAAAEDSDDELPGEEEAAASPAAAATGQEQDSPDATASQPPQAAMEALSVVAPGAA</sequence>
<proteinExistence type="predicted"/>
<feature type="region of interest" description="Disordered" evidence="4">
    <location>
        <begin position="124"/>
        <end position="183"/>
    </location>
</feature>
<feature type="compositionally biased region" description="Polar residues" evidence="4">
    <location>
        <begin position="154"/>
        <end position="168"/>
    </location>
</feature>
<dbReference type="RefSeq" id="XP_005785826.1">
    <property type="nucleotide sequence ID" value="XM_005785769.1"/>
</dbReference>
<evidence type="ECO:0008006" key="7">
    <source>
        <dbReference type="Google" id="ProtNLM"/>
    </source>
</evidence>
<dbReference type="InterPro" id="IPR002110">
    <property type="entry name" value="Ankyrin_rpt"/>
</dbReference>
<dbReference type="GeneID" id="17278667"/>
<keyword evidence="6" id="KW-1185">Reference proteome</keyword>
<evidence type="ECO:0000256" key="3">
    <source>
        <dbReference type="PROSITE-ProRule" id="PRU00023"/>
    </source>
</evidence>
<dbReference type="EnsemblProtists" id="EOD33397">
    <property type="protein sequence ID" value="EOD33397"/>
    <property type="gene ID" value="EMIHUDRAFT_441600"/>
</dbReference>
<keyword evidence="2 3" id="KW-0040">ANK repeat</keyword>
<keyword evidence="1" id="KW-0677">Repeat</keyword>